<evidence type="ECO:0000313" key="2">
    <source>
        <dbReference type="EMBL" id="SMP79228.1"/>
    </source>
</evidence>
<dbReference type="SUPFAM" id="SSF55729">
    <property type="entry name" value="Acyl-CoA N-acyltransferases (Nat)"/>
    <property type="match status" value="1"/>
</dbReference>
<dbReference type="InterPro" id="IPR000182">
    <property type="entry name" value="GNAT_dom"/>
</dbReference>
<dbReference type="InterPro" id="IPR016890">
    <property type="entry name" value="UCP028520"/>
</dbReference>
<dbReference type="PROSITE" id="PS51186">
    <property type="entry name" value="GNAT"/>
    <property type="match status" value="1"/>
</dbReference>
<dbReference type="Pfam" id="PF00583">
    <property type="entry name" value="Acetyltransf_1"/>
    <property type="match status" value="1"/>
</dbReference>
<evidence type="ECO:0000313" key="3">
    <source>
        <dbReference type="Proteomes" id="UP001158067"/>
    </source>
</evidence>
<dbReference type="CDD" id="cd04301">
    <property type="entry name" value="NAT_SF"/>
    <property type="match status" value="1"/>
</dbReference>
<dbReference type="Proteomes" id="UP001158067">
    <property type="component" value="Unassembled WGS sequence"/>
</dbReference>
<proteinExistence type="predicted"/>
<dbReference type="EMBL" id="FXUG01000030">
    <property type="protein sequence ID" value="SMP79228.1"/>
    <property type="molecule type" value="Genomic_DNA"/>
</dbReference>
<keyword evidence="3" id="KW-1185">Reference proteome</keyword>
<evidence type="ECO:0000259" key="1">
    <source>
        <dbReference type="PROSITE" id="PS51186"/>
    </source>
</evidence>
<reference evidence="2 3" key="1">
    <citation type="submission" date="2017-05" db="EMBL/GenBank/DDBJ databases">
        <authorList>
            <person name="Varghese N."/>
            <person name="Submissions S."/>
        </authorList>
    </citation>
    <scope>NUCLEOTIDE SEQUENCE [LARGE SCALE GENOMIC DNA]</scope>
    <source>
        <strain evidence="2 3">DSM 25457</strain>
    </source>
</reference>
<accession>A0ABY1QSY3</accession>
<gene>
    <name evidence="2" type="ORF">SAMN06265222_1306</name>
</gene>
<protein>
    <recommendedName>
        <fullName evidence="1">N-acetyltransferase domain-containing protein</fullName>
    </recommendedName>
</protein>
<feature type="domain" description="N-acetyltransferase" evidence="1">
    <location>
        <begin position="4"/>
        <end position="163"/>
    </location>
</feature>
<sequence>MSEIILRPATIDDGEDIVALNAASVAVTSPMDNRRFRQLFDGCAITMVADIDGRVAGFLMGFTDDSVYDNGNYRWSAERLKRFVYIDRVVVSEACRSFGVGHAFYSHIQFWAKNSDLLSIAAEMDVDPPNTVSLNFHPKAGFVQIGTRSLDSGKVVSMQIRCL</sequence>
<dbReference type="InterPro" id="IPR016181">
    <property type="entry name" value="Acyl_CoA_acyltransferase"/>
</dbReference>
<comment type="caution">
    <text evidence="2">The sequence shown here is derived from an EMBL/GenBank/DDBJ whole genome shotgun (WGS) entry which is preliminary data.</text>
</comment>
<organism evidence="2 3">
    <name type="scientific">Neorhodopirellula lusitana</name>
    <dbReference type="NCBI Taxonomy" id="445327"/>
    <lineage>
        <taxon>Bacteria</taxon>
        <taxon>Pseudomonadati</taxon>
        <taxon>Planctomycetota</taxon>
        <taxon>Planctomycetia</taxon>
        <taxon>Pirellulales</taxon>
        <taxon>Pirellulaceae</taxon>
        <taxon>Neorhodopirellula</taxon>
    </lineage>
</organism>
<dbReference type="Gene3D" id="3.40.630.30">
    <property type="match status" value="1"/>
</dbReference>
<dbReference type="PIRSF" id="PIRSF028520">
    <property type="entry name" value="UCP028520"/>
    <property type="match status" value="1"/>
</dbReference>
<dbReference type="RefSeq" id="WP_283435614.1">
    <property type="nucleotide sequence ID" value="NZ_FXUG01000030.1"/>
</dbReference>
<name>A0ABY1QSY3_9BACT</name>